<feature type="region of interest" description="Disordered" evidence="2">
    <location>
        <begin position="1841"/>
        <end position="1971"/>
    </location>
</feature>
<accession>A0A2K1KQP8</accession>
<dbReference type="SMART" id="SM00717">
    <property type="entry name" value="SANT"/>
    <property type="match status" value="1"/>
</dbReference>
<dbReference type="CDD" id="cd00167">
    <property type="entry name" value="SANT"/>
    <property type="match status" value="1"/>
</dbReference>
<dbReference type="PANTHER" id="PTHR46774:SF3">
    <property type="entry name" value="CHROMATIN MODIFICATION-RELATED PROTEIN EAF1 A-RELATED"/>
    <property type="match status" value="1"/>
</dbReference>
<organism evidence="5">
    <name type="scientific">Physcomitrium patens</name>
    <name type="common">Spreading-leaved earth moss</name>
    <name type="synonym">Physcomitrella patens</name>
    <dbReference type="NCBI Taxonomy" id="3218"/>
    <lineage>
        <taxon>Eukaryota</taxon>
        <taxon>Viridiplantae</taxon>
        <taxon>Streptophyta</taxon>
        <taxon>Embryophyta</taxon>
        <taxon>Bryophyta</taxon>
        <taxon>Bryophytina</taxon>
        <taxon>Bryopsida</taxon>
        <taxon>Funariidae</taxon>
        <taxon>Funariales</taxon>
        <taxon>Funariaceae</taxon>
        <taxon>Physcomitrium</taxon>
    </lineage>
</organism>
<feature type="domain" description="Myb-like" evidence="3">
    <location>
        <begin position="910"/>
        <end position="961"/>
    </location>
</feature>
<feature type="compositionally biased region" description="Low complexity" evidence="2">
    <location>
        <begin position="1296"/>
        <end position="1314"/>
    </location>
</feature>
<feature type="compositionally biased region" description="Low complexity" evidence="2">
    <location>
        <begin position="1873"/>
        <end position="1897"/>
    </location>
</feature>
<keyword evidence="1" id="KW-0156">Chromatin regulator</keyword>
<feature type="compositionally biased region" description="Polar residues" evidence="2">
    <location>
        <begin position="1124"/>
        <end position="1141"/>
    </location>
</feature>
<reference evidence="6" key="3">
    <citation type="submission" date="2020-12" db="UniProtKB">
        <authorList>
            <consortium name="EnsemblPlants"/>
        </authorList>
    </citation>
    <scope>IDENTIFICATION</scope>
</reference>
<feature type="compositionally biased region" description="Polar residues" evidence="2">
    <location>
        <begin position="1687"/>
        <end position="1705"/>
    </location>
</feature>
<keyword evidence="7" id="KW-1185">Reference proteome</keyword>
<evidence type="ECO:0008006" key="8">
    <source>
        <dbReference type="Google" id="ProtNLM"/>
    </source>
</evidence>
<dbReference type="Gene3D" id="1.10.10.60">
    <property type="entry name" value="Homeodomain-like"/>
    <property type="match status" value="1"/>
</dbReference>
<name>A0A2K1KQP8_PHYPA</name>
<feature type="region of interest" description="Disordered" evidence="2">
    <location>
        <begin position="1662"/>
        <end position="1705"/>
    </location>
</feature>
<dbReference type="Pfam" id="PF07529">
    <property type="entry name" value="HSA"/>
    <property type="match status" value="1"/>
</dbReference>
<feature type="region of interest" description="Disordered" evidence="2">
    <location>
        <begin position="1611"/>
        <end position="1640"/>
    </location>
</feature>
<feature type="compositionally biased region" description="Low complexity" evidence="2">
    <location>
        <begin position="1359"/>
        <end position="1372"/>
    </location>
</feature>
<evidence type="ECO:0000313" key="7">
    <source>
        <dbReference type="Proteomes" id="UP000006727"/>
    </source>
</evidence>
<dbReference type="Proteomes" id="UP000006727">
    <property type="component" value="Chromosome 4"/>
</dbReference>
<feature type="compositionally biased region" description="Polar residues" evidence="2">
    <location>
        <begin position="1449"/>
        <end position="1465"/>
    </location>
</feature>
<feature type="compositionally biased region" description="Low complexity" evidence="2">
    <location>
        <begin position="1474"/>
        <end position="1492"/>
    </location>
</feature>
<feature type="domain" description="HSA" evidence="4">
    <location>
        <begin position="375"/>
        <end position="451"/>
    </location>
</feature>
<dbReference type="SMART" id="SM00573">
    <property type="entry name" value="HSA"/>
    <property type="match status" value="1"/>
</dbReference>
<dbReference type="EnsemblPlants" id="Pp3c4_31630V3.1">
    <property type="protein sequence ID" value="Pp3c4_31630V3.1"/>
    <property type="gene ID" value="Pp3c4_31630"/>
</dbReference>
<feature type="compositionally biased region" description="Gly residues" evidence="2">
    <location>
        <begin position="1564"/>
        <end position="1573"/>
    </location>
</feature>
<dbReference type="STRING" id="3218.A0A2K1KQP8"/>
<dbReference type="GO" id="GO:0006325">
    <property type="term" value="P:chromatin organization"/>
    <property type="evidence" value="ECO:0007669"/>
    <property type="project" value="UniProtKB-KW"/>
</dbReference>
<dbReference type="PROSITE" id="PS51204">
    <property type="entry name" value="HSA"/>
    <property type="match status" value="1"/>
</dbReference>
<feature type="compositionally biased region" description="Polar residues" evidence="2">
    <location>
        <begin position="1899"/>
        <end position="1917"/>
    </location>
</feature>
<protein>
    <recommendedName>
        <fullName evidence="8">HSA domain-containing protein</fullName>
    </recommendedName>
</protein>
<feature type="region of interest" description="Disordered" evidence="2">
    <location>
        <begin position="1449"/>
        <end position="1522"/>
    </location>
</feature>
<feature type="compositionally biased region" description="Polar residues" evidence="2">
    <location>
        <begin position="1323"/>
        <end position="1350"/>
    </location>
</feature>
<feature type="compositionally biased region" description="Polar residues" evidence="2">
    <location>
        <begin position="860"/>
        <end position="869"/>
    </location>
</feature>
<dbReference type="PROSITE" id="PS50090">
    <property type="entry name" value="MYB_LIKE"/>
    <property type="match status" value="1"/>
</dbReference>
<feature type="region of interest" description="Disordered" evidence="2">
    <location>
        <begin position="246"/>
        <end position="265"/>
    </location>
</feature>
<feature type="compositionally biased region" description="Polar residues" evidence="2">
    <location>
        <begin position="1505"/>
        <end position="1522"/>
    </location>
</feature>
<dbReference type="EMBL" id="ABEU02000004">
    <property type="protein sequence ID" value="PNR56097.1"/>
    <property type="molecule type" value="Genomic_DNA"/>
</dbReference>
<dbReference type="InterPro" id="IPR001005">
    <property type="entry name" value="SANT/Myb"/>
</dbReference>
<dbReference type="Gramene" id="Pp3c4_31630V3.2">
    <property type="protein sequence ID" value="Pp3c4_31630V3.2"/>
    <property type="gene ID" value="Pp3c4_31630"/>
</dbReference>
<evidence type="ECO:0000259" key="4">
    <source>
        <dbReference type="PROSITE" id="PS51204"/>
    </source>
</evidence>
<dbReference type="InterPro" id="IPR014012">
    <property type="entry name" value="HSA_dom"/>
</dbReference>
<feature type="compositionally biased region" description="Acidic residues" evidence="2">
    <location>
        <begin position="744"/>
        <end position="755"/>
    </location>
</feature>
<evidence type="ECO:0000256" key="2">
    <source>
        <dbReference type="SAM" id="MobiDB-lite"/>
    </source>
</evidence>
<feature type="region of interest" description="Disordered" evidence="2">
    <location>
        <begin position="1295"/>
        <end position="1373"/>
    </location>
</feature>
<evidence type="ECO:0000259" key="3">
    <source>
        <dbReference type="PROSITE" id="PS50090"/>
    </source>
</evidence>
<evidence type="ECO:0000313" key="6">
    <source>
        <dbReference type="EnsemblPlants" id="Pp3c4_31630V3.1"/>
    </source>
</evidence>
<dbReference type="GO" id="GO:0035267">
    <property type="term" value="C:NuA4 histone acetyltransferase complex"/>
    <property type="evidence" value="ECO:0000318"/>
    <property type="project" value="GO_Central"/>
</dbReference>
<dbReference type="Gramene" id="Pp3c4_31630V3.1">
    <property type="protein sequence ID" value="Pp3c4_31630V3.1"/>
    <property type="gene ID" value="Pp3c4_31630"/>
</dbReference>
<feature type="compositionally biased region" description="Polar residues" evidence="2">
    <location>
        <begin position="756"/>
        <end position="765"/>
    </location>
</feature>
<proteinExistence type="predicted"/>
<evidence type="ECO:0000256" key="1">
    <source>
        <dbReference type="ARBA" id="ARBA00022853"/>
    </source>
</evidence>
<dbReference type="PANTHER" id="PTHR46774">
    <property type="entry name" value="CHROMATIN MODIFICATION-RELATED PROTEIN EAF1 A-RELATED"/>
    <property type="match status" value="1"/>
</dbReference>
<reference evidence="5 7" key="1">
    <citation type="journal article" date="2008" name="Science">
        <title>The Physcomitrella genome reveals evolutionary insights into the conquest of land by plants.</title>
        <authorList>
            <person name="Rensing S."/>
            <person name="Lang D."/>
            <person name="Zimmer A."/>
            <person name="Terry A."/>
            <person name="Salamov A."/>
            <person name="Shapiro H."/>
            <person name="Nishiyama T."/>
            <person name="Perroud P.-F."/>
            <person name="Lindquist E."/>
            <person name="Kamisugi Y."/>
            <person name="Tanahashi T."/>
            <person name="Sakakibara K."/>
            <person name="Fujita T."/>
            <person name="Oishi K."/>
            <person name="Shin-I T."/>
            <person name="Kuroki Y."/>
            <person name="Toyoda A."/>
            <person name="Suzuki Y."/>
            <person name="Hashimoto A."/>
            <person name="Yamaguchi K."/>
            <person name="Sugano A."/>
            <person name="Kohara Y."/>
            <person name="Fujiyama A."/>
            <person name="Anterola A."/>
            <person name="Aoki S."/>
            <person name="Ashton N."/>
            <person name="Barbazuk W.B."/>
            <person name="Barker E."/>
            <person name="Bennetzen J."/>
            <person name="Bezanilla M."/>
            <person name="Blankenship R."/>
            <person name="Cho S.H."/>
            <person name="Dutcher S."/>
            <person name="Estelle M."/>
            <person name="Fawcett J.A."/>
            <person name="Gundlach H."/>
            <person name="Hanada K."/>
            <person name="Heyl A."/>
            <person name="Hicks K.A."/>
            <person name="Hugh J."/>
            <person name="Lohr M."/>
            <person name="Mayer K."/>
            <person name="Melkozernov A."/>
            <person name="Murata T."/>
            <person name="Nelson D."/>
            <person name="Pils B."/>
            <person name="Prigge M."/>
            <person name="Reiss B."/>
            <person name="Renner T."/>
            <person name="Rombauts S."/>
            <person name="Rushton P."/>
            <person name="Sanderfoot A."/>
            <person name="Schween G."/>
            <person name="Shiu S.-H."/>
            <person name="Stueber K."/>
            <person name="Theodoulou F.L."/>
            <person name="Tu H."/>
            <person name="Van de Peer Y."/>
            <person name="Verrier P.J."/>
            <person name="Waters E."/>
            <person name="Wood A."/>
            <person name="Yang L."/>
            <person name="Cove D."/>
            <person name="Cuming A."/>
            <person name="Hasebe M."/>
            <person name="Lucas S."/>
            <person name="Mishler D.B."/>
            <person name="Reski R."/>
            <person name="Grigoriev I."/>
            <person name="Quatrano R.S."/>
            <person name="Boore J.L."/>
        </authorList>
    </citation>
    <scope>NUCLEOTIDE SEQUENCE [LARGE SCALE GENOMIC DNA]</scope>
    <source>
        <strain evidence="6 7">cv. Gransden 2004</strain>
    </source>
</reference>
<dbReference type="PaxDb" id="3218-PP1S289_23V6.1"/>
<gene>
    <name evidence="6" type="primary">LOC112281003</name>
    <name evidence="5" type="ORF">PHYPA_006994</name>
</gene>
<feature type="region of interest" description="Disordered" evidence="2">
    <location>
        <begin position="1556"/>
        <end position="1580"/>
    </location>
</feature>
<feature type="compositionally biased region" description="Polar residues" evidence="2">
    <location>
        <begin position="1940"/>
        <end position="1951"/>
    </location>
</feature>
<evidence type="ECO:0000313" key="5">
    <source>
        <dbReference type="EMBL" id="PNR56097.1"/>
    </source>
</evidence>
<dbReference type="FunCoup" id="A0A2K1KQP8">
    <property type="interactions" value="1178"/>
</dbReference>
<feature type="region of interest" description="Disordered" evidence="2">
    <location>
        <begin position="1124"/>
        <end position="1144"/>
    </location>
</feature>
<reference evidence="5 7" key="2">
    <citation type="journal article" date="2018" name="Plant J.">
        <title>The Physcomitrella patens chromosome-scale assembly reveals moss genome structure and evolution.</title>
        <authorList>
            <person name="Lang D."/>
            <person name="Ullrich K.K."/>
            <person name="Murat F."/>
            <person name="Fuchs J."/>
            <person name="Jenkins J."/>
            <person name="Haas F.B."/>
            <person name="Piednoel M."/>
            <person name="Gundlach H."/>
            <person name="Van Bel M."/>
            <person name="Meyberg R."/>
            <person name="Vives C."/>
            <person name="Morata J."/>
            <person name="Symeonidi A."/>
            <person name="Hiss M."/>
            <person name="Muchero W."/>
            <person name="Kamisugi Y."/>
            <person name="Saleh O."/>
            <person name="Blanc G."/>
            <person name="Decker E.L."/>
            <person name="van Gessel N."/>
            <person name="Grimwood J."/>
            <person name="Hayes R.D."/>
            <person name="Graham S.W."/>
            <person name="Gunter L.E."/>
            <person name="McDaniel S.F."/>
            <person name="Hoernstein S.N.W."/>
            <person name="Larsson A."/>
            <person name="Li F.W."/>
            <person name="Perroud P.F."/>
            <person name="Phillips J."/>
            <person name="Ranjan P."/>
            <person name="Rokshar D.S."/>
            <person name="Rothfels C.J."/>
            <person name="Schneider L."/>
            <person name="Shu S."/>
            <person name="Stevenson D.W."/>
            <person name="Thummler F."/>
            <person name="Tillich M."/>
            <person name="Villarreal Aguilar J.C."/>
            <person name="Widiez T."/>
            <person name="Wong G.K."/>
            <person name="Wymore A."/>
            <person name="Zhang Y."/>
            <person name="Zimmer A.D."/>
            <person name="Quatrano R.S."/>
            <person name="Mayer K.F.X."/>
            <person name="Goodstein D."/>
            <person name="Casacuberta J.M."/>
            <person name="Vandepoele K."/>
            <person name="Reski R."/>
            <person name="Cuming A.C."/>
            <person name="Tuskan G.A."/>
            <person name="Maumus F."/>
            <person name="Salse J."/>
            <person name="Schmutz J."/>
            <person name="Rensing S.A."/>
        </authorList>
    </citation>
    <scope>NUCLEOTIDE SEQUENCE [LARGE SCALE GENOMIC DNA]</scope>
    <source>
        <strain evidence="6 7">cv. Gransden 2004</strain>
    </source>
</reference>
<dbReference type="InterPro" id="IPR044798">
    <property type="entry name" value="EAF1A/B"/>
</dbReference>
<sequence length="1971" mass="209308">MVNMSYQVLSHQNTHALSSKWNGLASSQQYEPVGEIIARCGPVLEQHASELSSRDKASAPSVQAIQSFDVRVDSRVGVTERISDISSLTFKDRSNDLADRQETHGLTVASWERSIRDAGANRVGGSAAEDVHTNASEIVEGNVGTVEQATERRDRVGSMLCLPRVDVGRVSDSAASLRGSSNDIMPENHRSEAQSVQGMLESCIQSAVDGLSGALAHKDGRIVKKAAFSRGGNKLKMAHRGRVGVDAKKGNNHHLSLNSEEGVSEDRTNHLATEAESRGQGNIGAHPQALRTGVQAGAPRIIELSTSISGALNCMYPGVVLPWEKGQVSAIQSEADRRNADLTNKLANKAREDFILEKAEHLKGKRKLIEEGRTLKKIAELSRRKSHWDFVLEEMRWMANDFWQERMWKRYQAAHVCLEIAMKKGEDEFLAARLLKEQRRISNVLAHAVKDFWHSAEVEATKEITGTRISTKEQSKRRSNETEVIPMEVDSFVNEEESLKSVHIEKAGNEKPSGLQKYAIQLLKESGFAWIGQAEVPSTPKRYRESISILEQVHEVPLFYKVPVGVMEAYRIAVEAEYARSEKEYEKRQTVSITEAGALAGAEAPEEAGARGGVSYRNFLNDGGSQEDEPTAFTIEGSRIAKKKRRKVFKTGSVDAKSNGSGLQGLSYRLSGVRSSELGIPSPLVAEKLSICGDLGPNSLTGSIPVKRARSSAANSRPRGTHCGTSPGAVGLPAQKGFGLSSQQDDDLPMDDSSEGDINSDSPSSEVVGGDSKQRKKKKTKSYQGLSFYDVGKSVKDIVGIAYDLRPEQGKRNAETPWVTIGESDGVLNALVASGSPSISGQKNSKKQKSVRQAEENLDTTDTSGLHSEQQVASGVSVNYLNRHTSMRDGHRRVRPKKVLSSTLTGVGIPWSASEDQAILALVIDLGPNWELVSDVLSSNSQLKGIYRKPQQCKERHKALMERVGVEELENSEDPTSTQQQFAKGIVRDSRGQCAAEEDTLKHFQQIIIIVQKYGAQKTPSECKDQKLLQSSHPSHEVVISQFCYNVPPDPVQLADWVTSPGDGFTPHLAHGFQGSVAGAQSVGPIPGLGMRPSAGGHPLPPVLQATNSSHLVGGPVSPAFMSTTASRDGQRFTVNSTNPPNEEDAKLQMATSKLTEFDARRVQQQAGSVASGSPVLRGLSNSNGLLMSPSSTSGAMVTELNYGLSLPRSGLGCLNAAGLNGMLTSSGNFVGSNRTRRIAGLVNLARSCTEEQRLLVLQELQSLAQQGETQAASALSSLMGDMTNAVDGSNQSFVQHQQSLQQQQQQQQPGQHRQLQHHHQHTSNSSTKLQAQMQQHSQPLPVSSQSYNAGLTRMKDPQQQQHQRQQQQQKQILLRGHPAISQAQHMVVSPLQPGVPSFSSQNLNPQSHILSPKAHNTLQKHLMQQVSGPSQGSQVLDSANMQSSLASPAGLVQQNKPDVQITQDDSGDKDSQPKQMQKQAQQTTQQVVQQQDLRNGKGGIRGTQLMQGVSPQTGPGQANTLSGNVIDQLQGEAGGQLQAGQKVVGQSVGQAAKAASGPQVGTVPGGSQGGQVGQVHGVQSPSVSSVVGLQKVSQQVQQAAQGVINKAEQGSLPQAGGQSSGQQAGSGASSSQQAVSTASPVGLTQQCQQLWGRHVAQAAAPRRLPMRHPSSSVGMPMPGQLGKTVVKQTSAQQTGQGGPSQMTLQAGQNRYQLGGTIPMGMSDPNFHFVGLPSVLNLSTGEAQGSQWKTNQAIAHLPGRMYNLTRTSSSVSGQFPMLASSTMHSNGNTGMSSLAGSGIQGVGLGSMARGVGGVQGDPGLANLKVGAGPGMNGRGFLGSQVGIMGGQRNPVNGSVGDPAGVGSTPSSHVNPPAGSSMPASRTSSSAVGASQSGVVESRQGVSTHFSNPAASSGQMRQTHGGHPTASSSSLVTSSEMAGASGTSGITKSSIPGSGVDHNPPAASREAGTASS</sequence>
<feature type="region of interest" description="Disordered" evidence="2">
    <location>
        <begin position="700"/>
        <end position="782"/>
    </location>
</feature>
<feature type="region of interest" description="Disordered" evidence="2">
    <location>
        <begin position="833"/>
        <end position="869"/>
    </location>
</feature>
<dbReference type="EnsemblPlants" id="Pp3c4_31630V3.2">
    <property type="protein sequence ID" value="Pp3c4_31630V3.2"/>
    <property type="gene ID" value="Pp3c4_31630"/>
</dbReference>